<evidence type="ECO:0000256" key="4">
    <source>
        <dbReference type="SAM" id="MobiDB-lite"/>
    </source>
</evidence>
<feature type="compositionally biased region" description="Basic and acidic residues" evidence="4">
    <location>
        <begin position="176"/>
        <end position="189"/>
    </location>
</feature>
<dbReference type="Gene3D" id="3.30.70.330">
    <property type="match status" value="2"/>
</dbReference>
<keyword evidence="1" id="KW-0677">Repeat</keyword>
<dbReference type="PROSITE" id="PS50102">
    <property type="entry name" value="RRM"/>
    <property type="match status" value="2"/>
</dbReference>
<feature type="compositionally biased region" description="Low complexity" evidence="4">
    <location>
        <begin position="47"/>
        <end position="73"/>
    </location>
</feature>
<keyword evidence="2 3" id="KW-0694">RNA-binding</keyword>
<sequence>MGKKQTVEVAVSVPVKAEKKKSGKRVLEEAVAAPPPKKSKAEKKLPKSVTKPAVKVVKAAKAAPAKKILAPTKSSDDDDNDDESSDEEMVPVKAVPVKNGKPTADETSEEESELEEEPKPVAKAIKAPAKKDESSSEEDEEDSDDEEPVTNGVKPAAKPEDSGDDDEDDDSEEESKDGAENGKVKAKTVDDDEDEEDEYEKKVEAKTPVKSNVSGGGGKKLFVRNLSFKATEDTLYEFFKVAGPVSDVYIAQDDNGSRGFGFVRMDTEEGVAKALELNGQYLEGREVHCEVAREREDRTQSAGKNWKSPGGENTGFTPNPRPGAEKTVFIRGFDKFQEEDTIRNELTEYFSTCGEVQNVRIPTDKETGEIRGFAYITFDSKESLFKALELDGLDYNGRSLRVDTAGDTGGGGGGGGGSGRGGYGGRGGRSGGFGGRSGGRGGDRGRRGRGGQGDFGGRGGRGGGGMSMIGTGKKMTFGDD</sequence>
<reference evidence="6 7" key="1">
    <citation type="submission" date="2024-03" db="EMBL/GenBank/DDBJ databases">
        <authorList>
            <consortium name="ELIXIR-Norway"/>
            <consortium name="Elixir Norway"/>
        </authorList>
    </citation>
    <scope>NUCLEOTIDE SEQUENCE [LARGE SCALE GENOMIC DNA]</scope>
</reference>
<evidence type="ECO:0000313" key="6">
    <source>
        <dbReference type="EMBL" id="CAK9871422.1"/>
    </source>
</evidence>
<evidence type="ECO:0000313" key="7">
    <source>
        <dbReference type="Proteomes" id="UP001497522"/>
    </source>
</evidence>
<feature type="compositionally biased region" description="Acidic residues" evidence="4">
    <location>
        <begin position="162"/>
        <end position="175"/>
    </location>
</feature>
<feature type="region of interest" description="Disordered" evidence="4">
    <location>
        <begin position="17"/>
        <end position="216"/>
    </location>
</feature>
<dbReference type="InterPro" id="IPR012677">
    <property type="entry name" value="Nucleotide-bd_a/b_plait_sf"/>
</dbReference>
<dbReference type="InterPro" id="IPR003954">
    <property type="entry name" value="RRM_euk-type"/>
</dbReference>
<dbReference type="Pfam" id="PF00076">
    <property type="entry name" value="RRM_1"/>
    <property type="match status" value="2"/>
</dbReference>
<evidence type="ECO:0000256" key="2">
    <source>
        <dbReference type="ARBA" id="ARBA00022884"/>
    </source>
</evidence>
<dbReference type="InterPro" id="IPR034350">
    <property type="entry name" value="NUCL_RRM2"/>
</dbReference>
<dbReference type="SUPFAM" id="SSF54928">
    <property type="entry name" value="RNA-binding domain, RBD"/>
    <property type="match status" value="2"/>
</dbReference>
<feature type="compositionally biased region" description="Acidic residues" evidence="4">
    <location>
        <begin position="76"/>
        <end position="89"/>
    </location>
</feature>
<keyword evidence="7" id="KW-1185">Reference proteome</keyword>
<evidence type="ECO:0000259" key="5">
    <source>
        <dbReference type="PROSITE" id="PS50102"/>
    </source>
</evidence>
<feature type="region of interest" description="Disordered" evidence="4">
    <location>
        <begin position="293"/>
        <end position="324"/>
    </location>
</feature>
<feature type="compositionally biased region" description="Gly residues" evidence="4">
    <location>
        <begin position="450"/>
        <end position="467"/>
    </location>
</feature>
<dbReference type="PANTHER" id="PTHR23236:SF119">
    <property type="entry name" value="NUCLEAR RNA-BINDING PROTEIN SART-3"/>
    <property type="match status" value="1"/>
</dbReference>
<feature type="compositionally biased region" description="Acidic residues" evidence="4">
    <location>
        <begin position="106"/>
        <end position="116"/>
    </location>
</feature>
<organism evidence="6 7">
    <name type="scientific">Sphagnum jensenii</name>
    <dbReference type="NCBI Taxonomy" id="128206"/>
    <lineage>
        <taxon>Eukaryota</taxon>
        <taxon>Viridiplantae</taxon>
        <taxon>Streptophyta</taxon>
        <taxon>Embryophyta</taxon>
        <taxon>Bryophyta</taxon>
        <taxon>Sphagnophytina</taxon>
        <taxon>Sphagnopsida</taxon>
        <taxon>Sphagnales</taxon>
        <taxon>Sphagnaceae</taxon>
        <taxon>Sphagnum</taxon>
    </lineage>
</organism>
<feature type="domain" description="RRM" evidence="5">
    <location>
        <begin position="326"/>
        <end position="407"/>
    </location>
</feature>
<name>A0ABP1B9E6_9BRYO</name>
<dbReference type="EMBL" id="OZ023703">
    <property type="protein sequence ID" value="CAK9871422.1"/>
    <property type="molecule type" value="Genomic_DNA"/>
</dbReference>
<proteinExistence type="predicted"/>
<dbReference type="SMART" id="SM00361">
    <property type="entry name" value="RRM_1"/>
    <property type="match status" value="2"/>
</dbReference>
<evidence type="ECO:0000256" key="3">
    <source>
        <dbReference type="PROSITE-ProRule" id="PRU00176"/>
    </source>
</evidence>
<evidence type="ECO:0000256" key="1">
    <source>
        <dbReference type="ARBA" id="ARBA00022737"/>
    </source>
</evidence>
<feature type="region of interest" description="Disordered" evidence="4">
    <location>
        <begin position="404"/>
        <end position="480"/>
    </location>
</feature>
<dbReference type="InterPro" id="IPR000504">
    <property type="entry name" value="RRM_dom"/>
</dbReference>
<feature type="compositionally biased region" description="Gly residues" evidence="4">
    <location>
        <begin position="407"/>
        <end position="440"/>
    </location>
</feature>
<accession>A0ABP1B9E6</accession>
<dbReference type="PANTHER" id="PTHR23236">
    <property type="entry name" value="EUKARYOTIC TRANSLATION INITIATION FACTOR 4B/4H"/>
    <property type="match status" value="1"/>
</dbReference>
<feature type="compositionally biased region" description="Acidic residues" evidence="4">
    <location>
        <begin position="135"/>
        <end position="148"/>
    </location>
</feature>
<feature type="domain" description="RRM" evidence="5">
    <location>
        <begin position="219"/>
        <end position="294"/>
    </location>
</feature>
<dbReference type="SMART" id="SM00360">
    <property type="entry name" value="RRM"/>
    <property type="match status" value="2"/>
</dbReference>
<dbReference type="CDD" id="cd12451">
    <property type="entry name" value="RRM2_NUCLs"/>
    <property type="match status" value="1"/>
</dbReference>
<dbReference type="InterPro" id="IPR035979">
    <property type="entry name" value="RBD_domain_sf"/>
</dbReference>
<protein>
    <recommendedName>
        <fullName evidence="5">RRM domain-containing protein</fullName>
    </recommendedName>
</protein>
<gene>
    <name evidence="6" type="ORF">CSSPJE1EN2_LOCUS14090</name>
</gene>
<dbReference type="Proteomes" id="UP001497522">
    <property type="component" value="Chromosome 2"/>
</dbReference>